<feature type="region of interest" description="Disordered" evidence="1">
    <location>
        <begin position="264"/>
        <end position="298"/>
    </location>
</feature>
<evidence type="ECO:0000256" key="2">
    <source>
        <dbReference type="SAM" id="Phobius"/>
    </source>
</evidence>
<accession>A0ABU0T551</accession>
<gene>
    <name evidence="3" type="ORF">QF035_008517</name>
</gene>
<keyword evidence="2" id="KW-1133">Transmembrane helix</keyword>
<proteinExistence type="predicted"/>
<feature type="compositionally biased region" description="Gly residues" evidence="1">
    <location>
        <begin position="288"/>
        <end position="298"/>
    </location>
</feature>
<comment type="caution">
    <text evidence="3">The sequence shown here is derived from an EMBL/GenBank/DDBJ whole genome shotgun (WGS) entry which is preliminary data.</text>
</comment>
<sequence length="298" mass="31653">MPRPGSVKQRKPGSQWGAGVLVTPEQAVVGRLGSDELMGTAERHGTAGTGVAEATEARRGPQAPDHDIPVGIAADIPIRAAERESPAGIGAKAARGARFVAGADAETGTETVADTEAEAEPKADTETGAEAVTKTEAEYVVNAGADAAMRAEAEAVMEAEAEAEEQGYYRQLWVEEPATRRRLPDPVRASAVRAVIIIAVTLIQAMVAFLCTLAGSWLAFPMVLSSVASTVVATWGALDVWVTRQVWNQRNGVVSVPSSTARALRRERRRARRQERASERTKERIRRQGGGAGQLSHS</sequence>
<dbReference type="EMBL" id="JAUSZI010000002">
    <property type="protein sequence ID" value="MDQ1030935.1"/>
    <property type="molecule type" value="Genomic_DNA"/>
</dbReference>
<evidence type="ECO:0000313" key="3">
    <source>
        <dbReference type="EMBL" id="MDQ1030935.1"/>
    </source>
</evidence>
<feature type="compositionally biased region" description="Basic residues" evidence="1">
    <location>
        <begin position="264"/>
        <end position="273"/>
    </location>
</feature>
<dbReference type="Proteomes" id="UP001230328">
    <property type="component" value="Unassembled WGS sequence"/>
</dbReference>
<feature type="region of interest" description="Disordered" evidence="1">
    <location>
        <begin position="105"/>
        <end position="128"/>
    </location>
</feature>
<keyword evidence="2" id="KW-0472">Membrane</keyword>
<keyword evidence="4" id="KW-1185">Reference proteome</keyword>
<feature type="compositionally biased region" description="Basic and acidic residues" evidence="1">
    <location>
        <begin position="55"/>
        <end position="68"/>
    </location>
</feature>
<feature type="transmembrane region" description="Helical" evidence="2">
    <location>
        <begin position="223"/>
        <end position="242"/>
    </location>
</feature>
<feature type="region of interest" description="Disordered" evidence="1">
    <location>
        <begin position="1"/>
        <end position="22"/>
    </location>
</feature>
<feature type="transmembrane region" description="Helical" evidence="2">
    <location>
        <begin position="191"/>
        <end position="217"/>
    </location>
</feature>
<feature type="region of interest" description="Disordered" evidence="1">
    <location>
        <begin position="39"/>
        <end position="69"/>
    </location>
</feature>
<protein>
    <submittedName>
        <fullName evidence="3">Uncharacterized protein</fullName>
    </submittedName>
</protein>
<organism evidence="3 4">
    <name type="scientific">Streptomyces umbrinus</name>
    <dbReference type="NCBI Taxonomy" id="67370"/>
    <lineage>
        <taxon>Bacteria</taxon>
        <taxon>Bacillati</taxon>
        <taxon>Actinomycetota</taxon>
        <taxon>Actinomycetes</taxon>
        <taxon>Kitasatosporales</taxon>
        <taxon>Streptomycetaceae</taxon>
        <taxon>Streptomyces</taxon>
        <taxon>Streptomyces phaeochromogenes group</taxon>
    </lineage>
</organism>
<evidence type="ECO:0000313" key="4">
    <source>
        <dbReference type="Proteomes" id="UP001230328"/>
    </source>
</evidence>
<reference evidence="3 4" key="1">
    <citation type="submission" date="2023-07" db="EMBL/GenBank/DDBJ databases">
        <title>Comparative genomics of wheat-associated soil bacteria to identify genetic determinants of phenazine resistance.</title>
        <authorList>
            <person name="Mouncey N."/>
        </authorList>
    </citation>
    <scope>NUCLEOTIDE SEQUENCE [LARGE SCALE GENOMIC DNA]</scope>
    <source>
        <strain evidence="3 4">V2I4</strain>
    </source>
</reference>
<name>A0ABU0T551_9ACTN</name>
<evidence type="ECO:0000256" key="1">
    <source>
        <dbReference type="SAM" id="MobiDB-lite"/>
    </source>
</evidence>
<keyword evidence="2" id="KW-0812">Transmembrane</keyword>